<feature type="compositionally biased region" description="Polar residues" evidence="1">
    <location>
        <begin position="48"/>
        <end position="59"/>
    </location>
</feature>
<dbReference type="EMBL" id="KI397474">
    <property type="protein sequence ID" value="ERM95601.1"/>
    <property type="molecule type" value="Genomic_DNA"/>
</dbReference>
<evidence type="ECO:0000256" key="1">
    <source>
        <dbReference type="SAM" id="MobiDB-lite"/>
    </source>
</evidence>
<organism evidence="3 4">
    <name type="scientific">Amborella trichopoda</name>
    <dbReference type="NCBI Taxonomy" id="13333"/>
    <lineage>
        <taxon>Eukaryota</taxon>
        <taxon>Viridiplantae</taxon>
        <taxon>Streptophyta</taxon>
        <taxon>Embryophyta</taxon>
        <taxon>Tracheophyta</taxon>
        <taxon>Spermatophyta</taxon>
        <taxon>Magnoliopsida</taxon>
        <taxon>Amborellales</taxon>
        <taxon>Amborellaceae</taxon>
        <taxon>Amborella</taxon>
    </lineage>
</organism>
<feature type="signal peptide" evidence="2">
    <location>
        <begin position="1"/>
        <end position="16"/>
    </location>
</feature>
<protein>
    <submittedName>
        <fullName evidence="3">Uncharacterized protein</fullName>
    </submittedName>
</protein>
<name>W1NJG5_AMBTC</name>
<evidence type="ECO:0000313" key="4">
    <source>
        <dbReference type="Proteomes" id="UP000017836"/>
    </source>
</evidence>
<sequence>MLLVLLLLGDNARLAARGLLDTPAPPALTTTPSVNMATRHRPNKHSSGRSTAISRWSVH</sequence>
<dbReference type="Gramene" id="ERM95601">
    <property type="protein sequence ID" value="ERM95601"/>
    <property type="gene ID" value="AMTR_s00023p00133110"/>
</dbReference>
<proteinExistence type="predicted"/>
<keyword evidence="2" id="KW-0732">Signal</keyword>
<feature type="compositionally biased region" description="Basic residues" evidence="1">
    <location>
        <begin position="38"/>
        <end position="47"/>
    </location>
</feature>
<keyword evidence="4" id="KW-1185">Reference proteome</keyword>
<feature type="chain" id="PRO_5004806709" evidence="2">
    <location>
        <begin position="17"/>
        <end position="59"/>
    </location>
</feature>
<gene>
    <name evidence="3" type="ORF">AMTR_s00023p00133110</name>
</gene>
<accession>W1NJG5</accession>
<feature type="compositionally biased region" description="Low complexity" evidence="1">
    <location>
        <begin position="21"/>
        <end position="32"/>
    </location>
</feature>
<feature type="region of interest" description="Disordered" evidence="1">
    <location>
        <begin position="21"/>
        <end position="59"/>
    </location>
</feature>
<evidence type="ECO:0000313" key="3">
    <source>
        <dbReference type="EMBL" id="ERM95601.1"/>
    </source>
</evidence>
<dbReference type="Proteomes" id="UP000017836">
    <property type="component" value="Unassembled WGS sequence"/>
</dbReference>
<dbReference type="HOGENOM" id="CLU_2963899_0_0_1"/>
<reference evidence="4" key="1">
    <citation type="journal article" date="2013" name="Science">
        <title>The Amborella genome and the evolution of flowering plants.</title>
        <authorList>
            <consortium name="Amborella Genome Project"/>
        </authorList>
    </citation>
    <scope>NUCLEOTIDE SEQUENCE [LARGE SCALE GENOMIC DNA]</scope>
</reference>
<dbReference type="AlphaFoldDB" id="W1NJG5"/>
<evidence type="ECO:0000256" key="2">
    <source>
        <dbReference type="SAM" id="SignalP"/>
    </source>
</evidence>